<dbReference type="Proteomes" id="UP001445335">
    <property type="component" value="Unassembled WGS sequence"/>
</dbReference>
<keyword evidence="4" id="KW-0677">Repeat</keyword>
<dbReference type="GO" id="GO:0016020">
    <property type="term" value="C:membrane"/>
    <property type="evidence" value="ECO:0007669"/>
    <property type="project" value="UniProtKB-SubCell"/>
</dbReference>
<dbReference type="Pfam" id="PF00153">
    <property type="entry name" value="Mito_carr"/>
    <property type="match status" value="3"/>
</dbReference>
<evidence type="ECO:0000256" key="4">
    <source>
        <dbReference type="ARBA" id="ARBA00022737"/>
    </source>
</evidence>
<feature type="repeat" description="Solcar" evidence="6">
    <location>
        <begin position="226"/>
        <end position="320"/>
    </location>
</feature>
<evidence type="ECO:0000256" key="1">
    <source>
        <dbReference type="ARBA" id="ARBA00004141"/>
    </source>
</evidence>
<protein>
    <submittedName>
        <fullName evidence="8">Uncharacterized protein</fullName>
    </submittedName>
</protein>
<dbReference type="GO" id="GO:0055085">
    <property type="term" value="P:transmembrane transport"/>
    <property type="evidence" value="ECO:0007669"/>
    <property type="project" value="InterPro"/>
</dbReference>
<accession>A0AAW1RRV3</accession>
<sequence>MAKREAEENGGANNELSTLCSRLVVLREGLVPVDSEDPALQSERALSTHAEADVSAGALEPRWSELARRDGASALTWEAAAEGKRQTASLDRSMRDARERSSVALLGRKVLREDTAEAAAASAAAAGDAAGRILQALLAMPGRKARAAMLPSAFEAAGTDDAPDPEEELLSTSPLRLLQAVDLALARLERGVAAGLLNPDRQLPGAQLPAGKLLVSRPLAALAVLPRPLVLFAAGAVSGAIGKSLTAPLDRVKLLLQTRGGLGKTAVAAAARGGGVLDALVAIGREEGLRGYWKGNLPQILRVVPYSATQLYSYEVLKRAFADRDGKLSVPARLGAGACAGMTATLVTYPLDTLRLRLAVDPAVRSLRGAALALLREGSYAAFFRGLGASMLGIAPYMAIELAVFDLIPRHHLPFARGFTAAFLATTACYPLDTVRRQIQLQSSGSVQVPEMVRRILAREGVPGFYRGFLPNALKNLPNKGVRLATFDAAKKLLESAEAAYAEEAAQVAA</sequence>
<dbReference type="InterPro" id="IPR018108">
    <property type="entry name" value="MCP_transmembrane"/>
</dbReference>
<comment type="caution">
    <text evidence="8">The sequence shown here is derived from an EMBL/GenBank/DDBJ whole genome shotgun (WGS) entry which is preliminary data.</text>
</comment>
<keyword evidence="3 6" id="KW-0812">Transmembrane</keyword>
<evidence type="ECO:0000256" key="7">
    <source>
        <dbReference type="RuleBase" id="RU000488"/>
    </source>
</evidence>
<evidence type="ECO:0000256" key="6">
    <source>
        <dbReference type="PROSITE-ProRule" id="PRU00282"/>
    </source>
</evidence>
<organism evidence="8 9">
    <name type="scientific">Elliptochloris bilobata</name>
    <dbReference type="NCBI Taxonomy" id="381761"/>
    <lineage>
        <taxon>Eukaryota</taxon>
        <taxon>Viridiplantae</taxon>
        <taxon>Chlorophyta</taxon>
        <taxon>core chlorophytes</taxon>
        <taxon>Trebouxiophyceae</taxon>
        <taxon>Trebouxiophyceae incertae sedis</taxon>
        <taxon>Elliptochloris clade</taxon>
        <taxon>Elliptochloris</taxon>
    </lineage>
</organism>
<feature type="repeat" description="Solcar" evidence="6">
    <location>
        <begin position="409"/>
        <end position="493"/>
    </location>
</feature>
<gene>
    <name evidence="8" type="ORF">WJX81_003355</name>
</gene>
<evidence type="ECO:0000256" key="2">
    <source>
        <dbReference type="ARBA" id="ARBA00022448"/>
    </source>
</evidence>
<dbReference type="AlphaFoldDB" id="A0AAW1RRV3"/>
<proteinExistence type="inferred from homology"/>
<dbReference type="Gene3D" id="1.50.40.10">
    <property type="entry name" value="Mitochondrial carrier domain"/>
    <property type="match status" value="1"/>
</dbReference>
<reference evidence="8 9" key="1">
    <citation type="journal article" date="2024" name="Nat. Commun.">
        <title>Phylogenomics reveals the evolutionary origins of lichenization in chlorophyte algae.</title>
        <authorList>
            <person name="Puginier C."/>
            <person name="Libourel C."/>
            <person name="Otte J."/>
            <person name="Skaloud P."/>
            <person name="Haon M."/>
            <person name="Grisel S."/>
            <person name="Petersen M."/>
            <person name="Berrin J.G."/>
            <person name="Delaux P.M."/>
            <person name="Dal Grande F."/>
            <person name="Keller J."/>
        </authorList>
    </citation>
    <scope>NUCLEOTIDE SEQUENCE [LARGE SCALE GENOMIC DNA]</scope>
    <source>
        <strain evidence="8 9">SAG 245.80</strain>
    </source>
</reference>
<dbReference type="EMBL" id="JALJOU010000025">
    <property type="protein sequence ID" value="KAK9836298.1"/>
    <property type="molecule type" value="Genomic_DNA"/>
</dbReference>
<dbReference type="PRINTS" id="PR00926">
    <property type="entry name" value="MITOCARRIER"/>
</dbReference>
<feature type="repeat" description="Solcar" evidence="6">
    <location>
        <begin position="328"/>
        <end position="408"/>
    </location>
</feature>
<keyword evidence="5 6" id="KW-0472">Membrane</keyword>
<evidence type="ECO:0000256" key="3">
    <source>
        <dbReference type="ARBA" id="ARBA00022692"/>
    </source>
</evidence>
<comment type="subcellular location">
    <subcellularLocation>
        <location evidence="1">Membrane</location>
        <topology evidence="1">Multi-pass membrane protein</topology>
    </subcellularLocation>
</comment>
<dbReference type="PANTHER" id="PTHR24089">
    <property type="entry name" value="SOLUTE CARRIER FAMILY 25"/>
    <property type="match status" value="1"/>
</dbReference>
<name>A0AAW1RRV3_9CHLO</name>
<evidence type="ECO:0000313" key="8">
    <source>
        <dbReference type="EMBL" id="KAK9836298.1"/>
    </source>
</evidence>
<comment type="similarity">
    <text evidence="7">Belongs to the mitochondrial carrier (TC 2.A.29) family.</text>
</comment>
<dbReference type="SUPFAM" id="SSF103506">
    <property type="entry name" value="Mitochondrial carrier"/>
    <property type="match status" value="1"/>
</dbReference>
<dbReference type="InterPro" id="IPR002067">
    <property type="entry name" value="MCP"/>
</dbReference>
<evidence type="ECO:0000256" key="5">
    <source>
        <dbReference type="ARBA" id="ARBA00023136"/>
    </source>
</evidence>
<keyword evidence="2 7" id="KW-0813">Transport</keyword>
<keyword evidence="9" id="KW-1185">Reference proteome</keyword>
<evidence type="ECO:0000313" key="9">
    <source>
        <dbReference type="Proteomes" id="UP001445335"/>
    </source>
</evidence>
<dbReference type="PROSITE" id="PS50920">
    <property type="entry name" value="SOLCAR"/>
    <property type="match status" value="3"/>
</dbReference>
<dbReference type="InterPro" id="IPR023395">
    <property type="entry name" value="MCP_dom_sf"/>
</dbReference>